<comment type="caution">
    <text evidence="2">The sequence shown here is derived from an EMBL/GenBank/DDBJ whole genome shotgun (WGS) entry which is preliminary data.</text>
</comment>
<reference evidence="2" key="1">
    <citation type="submission" date="2020-10" db="EMBL/GenBank/DDBJ databases">
        <authorList>
            <person name="Gilroy R."/>
        </authorList>
    </citation>
    <scope>NUCLEOTIDE SEQUENCE</scope>
    <source>
        <strain evidence="2">CHK152-2871</strain>
    </source>
</reference>
<keyword evidence="1" id="KW-0472">Membrane</keyword>
<gene>
    <name evidence="2" type="ORF">IAA86_07085</name>
</gene>
<evidence type="ECO:0000313" key="2">
    <source>
        <dbReference type="EMBL" id="HIS74767.1"/>
    </source>
</evidence>
<feature type="non-terminal residue" evidence="2">
    <location>
        <position position="328"/>
    </location>
</feature>
<proteinExistence type="predicted"/>
<dbReference type="Proteomes" id="UP000886865">
    <property type="component" value="Unassembled WGS sequence"/>
</dbReference>
<evidence type="ECO:0000256" key="1">
    <source>
        <dbReference type="SAM" id="Phobius"/>
    </source>
</evidence>
<evidence type="ECO:0000313" key="3">
    <source>
        <dbReference type="Proteomes" id="UP000886865"/>
    </source>
</evidence>
<accession>A0A9D1JYJ3</accession>
<reference evidence="2" key="2">
    <citation type="journal article" date="2021" name="PeerJ">
        <title>Extensive microbial diversity within the chicken gut microbiome revealed by metagenomics and culture.</title>
        <authorList>
            <person name="Gilroy R."/>
            <person name="Ravi A."/>
            <person name="Getino M."/>
            <person name="Pursley I."/>
            <person name="Horton D.L."/>
            <person name="Alikhan N.F."/>
            <person name="Baker D."/>
            <person name="Gharbi K."/>
            <person name="Hall N."/>
            <person name="Watson M."/>
            <person name="Adriaenssens E.M."/>
            <person name="Foster-Nyarko E."/>
            <person name="Jarju S."/>
            <person name="Secka A."/>
            <person name="Antonio M."/>
            <person name="Oren A."/>
            <person name="Chaudhuri R.R."/>
            <person name="La Ragione R."/>
            <person name="Hildebrand F."/>
            <person name="Pallen M.J."/>
        </authorList>
    </citation>
    <scope>NUCLEOTIDE SEQUENCE</scope>
    <source>
        <strain evidence="2">CHK152-2871</strain>
    </source>
</reference>
<organism evidence="2 3">
    <name type="scientific">Candidatus Galligastranaerophilus intestinavium</name>
    <dbReference type="NCBI Taxonomy" id="2840836"/>
    <lineage>
        <taxon>Bacteria</taxon>
        <taxon>Candidatus Galligastranaerophilus</taxon>
    </lineage>
</organism>
<feature type="transmembrane region" description="Helical" evidence="1">
    <location>
        <begin position="59"/>
        <end position="80"/>
    </location>
</feature>
<keyword evidence="1" id="KW-0812">Transmembrane</keyword>
<dbReference type="EMBL" id="DVJQ01000059">
    <property type="protein sequence ID" value="HIS74767.1"/>
    <property type="molecule type" value="Genomic_DNA"/>
</dbReference>
<dbReference type="AlphaFoldDB" id="A0A9D1JYJ3"/>
<name>A0A9D1JYJ3_9BACT</name>
<protein>
    <submittedName>
        <fullName evidence="2">Uncharacterized protein</fullName>
    </submittedName>
</protein>
<keyword evidence="1" id="KW-1133">Transmembrane helix</keyword>
<sequence>MTNDIKNTTNNPYSMFKFDSAYLTPAQSKQSVISQKPAAMADKADEFIKESPKSKSNKVIKGALLAFGALGIFTGAIYFLKKGKIPTDNNCKLNFINFEHVKNTVAGQRDKLKNKSLVPKFNPLNLETLSRQSSDSDFEKLHSLFRYEKFGIESDTPIFPDVIFLKGDNTNTQGLGEIIASYFDSKINRVKYPEGKLDEFLQYLSKLADEISQSSEKAPKRNFFLIDNLSKFIEDLQNSGAEDKKGIFLEFLQKSFGKNKTSILVDIADKSKFNDISASAMSVDFKDTINLQKVADDLEKMSDSKKSAFFNALSKIENKPQNMDYPFW</sequence>